<keyword evidence="4" id="KW-1185">Reference proteome</keyword>
<keyword evidence="2" id="KW-0472">Membrane</keyword>
<dbReference type="PANTHER" id="PTHR37042">
    <property type="entry name" value="OUTER MEMBRANE PROTEIN RV1973"/>
    <property type="match status" value="1"/>
</dbReference>
<gene>
    <name evidence="3" type="ORF">ACRB68_21050</name>
</gene>
<proteinExistence type="predicted"/>
<accession>A0A7K0BSP2</accession>
<comment type="caution">
    <text evidence="3">The sequence shown here is derived from an EMBL/GenBank/DDBJ whole genome shotgun (WGS) entry which is preliminary data.</text>
</comment>
<dbReference type="OrthoDB" id="3472661at2"/>
<name>A0A7K0BSP2_9ACTN</name>
<dbReference type="AlphaFoldDB" id="A0A7K0BSP2"/>
<dbReference type="Proteomes" id="UP000487268">
    <property type="component" value="Unassembled WGS sequence"/>
</dbReference>
<dbReference type="GO" id="GO:0016020">
    <property type="term" value="C:membrane"/>
    <property type="evidence" value="ECO:0007669"/>
    <property type="project" value="UniProtKB-SubCell"/>
</dbReference>
<dbReference type="PANTHER" id="PTHR37042:SF4">
    <property type="entry name" value="OUTER MEMBRANE PROTEIN RV1973"/>
    <property type="match status" value="1"/>
</dbReference>
<dbReference type="InterPro" id="IPR032710">
    <property type="entry name" value="NTF2-like_dom_sf"/>
</dbReference>
<evidence type="ECO:0008006" key="5">
    <source>
        <dbReference type="Google" id="ProtNLM"/>
    </source>
</evidence>
<dbReference type="SUPFAM" id="SSF54427">
    <property type="entry name" value="NTF2-like"/>
    <property type="match status" value="1"/>
</dbReference>
<evidence type="ECO:0000256" key="2">
    <source>
        <dbReference type="ARBA" id="ARBA00023136"/>
    </source>
</evidence>
<dbReference type="EMBL" id="WEGH01000001">
    <property type="protein sequence ID" value="MQY04056.1"/>
    <property type="molecule type" value="Genomic_DNA"/>
</dbReference>
<sequence length="166" mass="17670">MRRAAWALVLVAAVFAGWSAWTFWQSGDAGAAAAPGRDRDQVLKAGKAQIAALNSMDPGHMETGLQAWLNASTGELNEQLRRDLPTSRKKIQQARTGAAGTVLDAAVTVLDAKAGDARIIASVQIRLTPPAGDPMLQRKRYEAGLTRTPDGWRLKSLSLIPSGGRA</sequence>
<dbReference type="RefSeq" id="WP_153531881.1">
    <property type="nucleotide sequence ID" value="NZ_WEGH01000001.1"/>
</dbReference>
<evidence type="ECO:0000256" key="1">
    <source>
        <dbReference type="ARBA" id="ARBA00004370"/>
    </source>
</evidence>
<reference evidence="3 4" key="1">
    <citation type="submission" date="2019-10" db="EMBL/GenBank/DDBJ databases">
        <title>Actinomadura rubteroloni sp. nov. and Actinomadura macrotermitis sp. nov., isolated from the gut of fungus growing-termite Macrotermes natalensis.</title>
        <authorList>
            <person name="Benndorf R."/>
            <person name="Martin K."/>
            <person name="Kuefner M."/>
            <person name="De Beer W."/>
            <person name="Kaster A.-K."/>
            <person name="Vollmers J."/>
            <person name="Poulsen M."/>
            <person name="Beemelmanns C."/>
        </authorList>
    </citation>
    <scope>NUCLEOTIDE SEQUENCE [LARGE SCALE GENOMIC DNA]</scope>
    <source>
        <strain evidence="3 4">RB68</strain>
    </source>
</reference>
<evidence type="ECO:0000313" key="3">
    <source>
        <dbReference type="EMBL" id="MQY04056.1"/>
    </source>
</evidence>
<organism evidence="3 4">
    <name type="scientific">Actinomadura macrotermitis</name>
    <dbReference type="NCBI Taxonomy" id="2585200"/>
    <lineage>
        <taxon>Bacteria</taxon>
        <taxon>Bacillati</taxon>
        <taxon>Actinomycetota</taxon>
        <taxon>Actinomycetes</taxon>
        <taxon>Streptosporangiales</taxon>
        <taxon>Thermomonosporaceae</taxon>
        <taxon>Actinomadura</taxon>
    </lineage>
</organism>
<comment type="subcellular location">
    <subcellularLocation>
        <location evidence="1">Membrane</location>
    </subcellularLocation>
</comment>
<evidence type="ECO:0000313" key="4">
    <source>
        <dbReference type="Proteomes" id="UP000487268"/>
    </source>
</evidence>
<protein>
    <recommendedName>
        <fullName evidence="5">Mce-associated membrane protein</fullName>
    </recommendedName>
</protein>